<keyword evidence="2" id="KW-0378">Hydrolase</keyword>
<reference evidence="2 3" key="1">
    <citation type="journal article" date="2019" name="Int. J. Syst. Evol. Microbiol.">
        <title>The Global Catalogue of Microorganisms (GCM) 10K type strain sequencing project: providing services to taxonomists for standard genome sequencing and annotation.</title>
        <authorList>
            <consortium name="The Broad Institute Genomics Platform"/>
            <consortium name="The Broad Institute Genome Sequencing Center for Infectious Disease"/>
            <person name="Wu L."/>
            <person name="Ma J."/>
        </authorList>
    </citation>
    <scope>NUCLEOTIDE SEQUENCE [LARGE SCALE GENOMIC DNA]</scope>
    <source>
        <strain evidence="2 3">JCM 14330</strain>
    </source>
</reference>
<dbReference type="EMBL" id="BAAAEN010000008">
    <property type="protein sequence ID" value="GAA0506824.1"/>
    <property type="molecule type" value="Genomic_DNA"/>
</dbReference>
<organism evidence="2 3">
    <name type="scientific">Pigmentiphaga daeguensis</name>
    <dbReference type="NCBI Taxonomy" id="414049"/>
    <lineage>
        <taxon>Bacteria</taxon>
        <taxon>Pseudomonadati</taxon>
        <taxon>Pseudomonadota</taxon>
        <taxon>Betaproteobacteria</taxon>
        <taxon>Burkholderiales</taxon>
        <taxon>Alcaligenaceae</taxon>
        <taxon>Pigmentiphaga</taxon>
    </lineage>
</organism>
<dbReference type="Proteomes" id="UP001501706">
    <property type="component" value="Unassembled WGS sequence"/>
</dbReference>
<evidence type="ECO:0000313" key="3">
    <source>
        <dbReference type="Proteomes" id="UP001501706"/>
    </source>
</evidence>
<evidence type="ECO:0000259" key="1">
    <source>
        <dbReference type="Pfam" id="PF00561"/>
    </source>
</evidence>
<dbReference type="Gene3D" id="3.40.50.1820">
    <property type="entry name" value="alpha/beta hydrolase"/>
    <property type="match status" value="1"/>
</dbReference>
<dbReference type="SUPFAM" id="SSF53474">
    <property type="entry name" value="alpha/beta-Hydrolases"/>
    <property type="match status" value="1"/>
</dbReference>
<dbReference type="PANTHER" id="PTHR43798:SF33">
    <property type="entry name" value="HYDROLASE, PUTATIVE (AFU_ORTHOLOGUE AFUA_2G14860)-RELATED"/>
    <property type="match status" value="1"/>
</dbReference>
<feature type="domain" description="AB hydrolase-1" evidence="1">
    <location>
        <begin position="33"/>
        <end position="276"/>
    </location>
</feature>
<dbReference type="PANTHER" id="PTHR43798">
    <property type="entry name" value="MONOACYLGLYCEROL LIPASE"/>
    <property type="match status" value="1"/>
</dbReference>
<dbReference type="PRINTS" id="PR00111">
    <property type="entry name" value="ABHYDROLASE"/>
</dbReference>
<evidence type="ECO:0000313" key="2">
    <source>
        <dbReference type="EMBL" id="GAA0506824.1"/>
    </source>
</evidence>
<gene>
    <name evidence="2" type="ORF">GCM10009097_24890</name>
</gene>
<dbReference type="Pfam" id="PF00561">
    <property type="entry name" value="Abhydrolase_1"/>
    <property type="match status" value="1"/>
</dbReference>
<dbReference type="InterPro" id="IPR050266">
    <property type="entry name" value="AB_hydrolase_sf"/>
</dbReference>
<dbReference type="InterPro" id="IPR000639">
    <property type="entry name" value="Epox_hydrolase-like"/>
</dbReference>
<name>A0ABN1BW52_9BURK</name>
<dbReference type="InterPro" id="IPR029058">
    <property type="entry name" value="AB_hydrolase_fold"/>
</dbReference>
<comment type="caution">
    <text evidence="2">The sequence shown here is derived from an EMBL/GenBank/DDBJ whole genome shotgun (WGS) entry which is preliminary data.</text>
</comment>
<dbReference type="PRINTS" id="PR00412">
    <property type="entry name" value="EPOXHYDRLASE"/>
</dbReference>
<sequence length="304" mass="33622">MIMYEPLVAPRSEYLEVRGLRHHFRHWGDNGAPLLLALHGWMDSSASFQFVADRLARRFHIVAPDWRGFGRTQWGGGDSYEVGEYLGDLDAFCRHLSPSGPLLLLGHSMGGNMAMLYAGVRPDRVAAVVNLEGLGLAAQPAEAAPGRLRQWLDQIAAGARLADYDSPQTYAQRLMRDNPGLDAGKALFLARENGCPDGERWRLRADPAHKIVNRVLYRLEEVLACWRGIAAPVLWVEAADSAVRARAWAEPGYEDRLACVASLQRALVEDAGHMLHQERPDEVAQLVADFLARAATVPDGRPTM</sequence>
<dbReference type="InterPro" id="IPR000073">
    <property type="entry name" value="AB_hydrolase_1"/>
</dbReference>
<proteinExistence type="predicted"/>
<dbReference type="GO" id="GO:0016787">
    <property type="term" value="F:hydrolase activity"/>
    <property type="evidence" value="ECO:0007669"/>
    <property type="project" value="UniProtKB-KW"/>
</dbReference>
<protein>
    <submittedName>
        <fullName evidence="2">Alpha/beta hydrolase</fullName>
    </submittedName>
</protein>
<accession>A0ABN1BW52</accession>
<keyword evidence="3" id="KW-1185">Reference proteome</keyword>